<feature type="compositionally biased region" description="Polar residues" evidence="5">
    <location>
        <begin position="299"/>
        <end position="308"/>
    </location>
</feature>
<feature type="compositionally biased region" description="Low complexity" evidence="5">
    <location>
        <begin position="405"/>
        <end position="416"/>
    </location>
</feature>
<feature type="region of interest" description="Disordered" evidence="5">
    <location>
        <begin position="440"/>
        <end position="465"/>
    </location>
</feature>
<dbReference type="PANTHER" id="PTHR12400:SF21">
    <property type="entry name" value="KINASE"/>
    <property type="match status" value="1"/>
</dbReference>
<dbReference type="GO" id="GO:0005737">
    <property type="term" value="C:cytoplasm"/>
    <property type="evidence" value="ECO:0007669"/>
    <property type="project" value="TreeGrafter"/>
</dbReference>
<organism evidence="6 7">
    <name type="scientific">Rhizoctonia solani</name>
    <dbReference type="NCBI Taxonomy" id="456999"/>
    <lineage>
        <taxon>Eukaryota</taxon>
        <taxon>Fungi</taxon>
        <taxon>Dikarya</taxon>
        <taxon>Basidiomycota</taxon>
        <taxon>Agaricomycotina</taxon>
        <taxon>Agaricomycetes</taxon>
        <taxon>Cantharellales</taxon>
        <taxon>Ceratobasidiaceae</taxon>
        <taxon>Rhizoctonia</taxon>
    </lineage>
</organism>
<name>A0A8H3B0E5_9AGAM</name>
<feature type="compositionally biased region" description="Basic and acidic residues" evidence="5">
    <location>
        <begin position="245"/>
        <end position="269"/>
    </location>
</feature>
<dbReference type="GO" id="GO:0046854">
    <property type="term" value="P:phosphatidylinositol phosphate biosynthetic process"/>
    <property type="evidence" value="ECO:0007669"/>
    <property type="project" value="TreeGrafter"/>
</dbReference>
<evidence type="ECO:0000256" key="5">
    <source>
        <dbReference type="SAM" id="MobiDB-lite"/>
    </source>
</evidence>
<evidence type="ECO:0000256" key="3">
    <source>
        <dbReference type="ARBA" id="ARBA00022777"/>
    </source>
</evidence>
<reference evidence="6" key="1">
    <citation type="submission" date="2021-01" db="EMBL/GenBank/DDBJ databases">
        <authorList>
            <person name="Kaushik A."/>
        </authorList>
    </citation>
    <scope>NUCLEOTIDE SEQUENCE</scope>
    <source>
        <strain evidence="6">AG2-2IIIB</strain>
    </source>
</reference>
<feature type="region of interest" description="Disordered" evidence="5">
    <location>
        <begin position="609"/>
        <end position="665"/>
    </location>
</feature>
<evidence type="ECO:0000256" key="4">
    <source>
        <dbReference type="RuleBase" id="RU363090"/>
    </source>
</evidence>
<dbReference type="Proteomes" id="UP000663843">
    <property type="component" value="Unassembled WGS sequence"/>
</dbReference>
<feature type="compositionally biased region" description="Polar residues" evidence="5">
    <location>
        <begin position="749"/>
        <end position="765"/>
    </location>
</feature>
<evidence type="ECO:0000313" key="7">
    <source>
        <dbReference type="Proteomes" id="UP000663843"/>
    </source>
</evidence>
<dbReference type="Pfam" id="PF03770">
    <property type="entry name" value="IPK"/>
    <property type="match status" value="1"/>
</dbReference>
<feature type="region of interest" description="Disordered" evidence="5">
    <location>
        <begin position="481"/>
        <end position="534"/>
    </location>
</feature>
<dbReference type="EC" id="2.7.-.-" evidence="4"/>
<gene>
    <name evidence="6" type="ORF">RDB_LOCUS79447</name>
</gene>
<feature type="compositionally biased region" description="Acidic residues" evidence="5">
    <location>
        <begin position="856"/>
        <end position="865"/>
    </location>
</feature>
<feature type="region of interest" description="Disordered" evidence="5">
    <location>
        <begin position="854"/>
        <end position="908"/>
    </location>
</feature>
<feature type="compositionally biased region" description="Polar residues" evidence="5">
    <location>
        <begin position="494"/>
        <end position="504"/>
    </location>
</feature>
<feature type="compositionally biased region" description="Low complexity" evidence="5">
    <location>
        <begin position="481"/>
        <end position="493"/>
    </location>
</feature>
<feature type="region of interest" description="Disordered" evidence="5">
    <location>
        <begin position="1"/>
        <end position="161"/>
    </location>
</feature>
<feature type="compositionally biased region" description="Polar residues" evidence="5">
    <location>
        <begin position="625"/>
        <end position="634"/>
    </location>
</feature>
<dbReference type="Gene3D" id="3.30.470.160">
    <property type="entry name" value="Inositol polyphosphate kinase"/>
    <property type="match status" value="1"/>
</dbReference>
<dbReference type="PANTHER" id="PTHR12400">
    <property type="entry name" value="INOSITOL POLYPHOSPHATE KINASE"/>
    <property type="match status" value="1"/>
</dbReference>
<feature type="region of interest" description="Disordered" evidence="5">
    <location>
        <begin position="1164"/>
        <end position="1215"/>
    </location>
</feature>
<keyword evidence="3 4" id="KW-0418">Kinase</keyword>
<feature type="compositionally biased region" description="Basic and acidic residues" evidence="5">
    <location>
        <begin position="1173"/>
        <end position="1192"/>
    </location>
</feature>
<feature type="compositionally biased region" description="Basic residues" evidence="5">
    <location>
        <begin position="870"/>
        <end position="881"/>
    </location>
</feature>
<feature type="compositionally biased region" description="Low complexity" evidence="5">
    <location>
        <begin position="129"/>
        <end position="140"/>
    </location>
</feature>
<sequence length="1344" mass="147942">MSGSTILSSPPKVPYPPSSSSPTTDNTNKALRDRERDRKRKSSFATHSPPNRRGQTPKANQPQRRRIYVDSDASSDEESHKHTFVEDSAAVISAGPPSRHTSPINPTPAFPSLAASTESRPSPGRRRSPSPAASSSSSSSVKTPTRTREERALASNSGIGRKVAASLQLFKETSTPTSEAELASVSIEHHPVGTHRAGSIIGKPPAIISPPIRSTDGVEEVREAQFVARADWPDRKPTQRTKSLVIERADILEPHSDGHDHSASERRNTTEGLDVSFDDVFDDPRGRSWQRSEALPSVFESTSVSRSPDGSHIRSRRNSPQRGASMPSPTLVSAPFYNGSGDEDIFLSTTRTTHSEQRTHDKQSPLTPRPNRRPSMSPIIRRVESTQPSTAAPRASHARPSVSRTTSSNKVPTTTTQVILDLPTPKQTTSSRTPVVEHPLDVTPTKHTQPSPILSPATPTPKRMPYSLYSDSSEWETTSIASSYSDTSTLSRSYPTSTSFTNGQCPADNPEYGDVSDDEDKNGGLGDDLHDDFDSLNLDGDLPPVPLRPFRNQVGGHSAIYKFTKRAVCKPLVSRENLFYEAVERDAPPLLGFIPRYLGVMLVNYRRTRRSSHPPTPALIPDQLESATDTNKSVSPARPPVQKAASAGSPVIRSSPDTNHSTDDELPEVALDRNTHMMPTWMLRRKGLRAHSSSGSIEGMGRVEGASESTPELAYSGVTPTKSPALVTTGLQTNYAGTAVSSPLSKTFVPTNQQEGAPTPVNSPDQHTDIRALPAHLSGQGEESGEGNMDTVRPSFLRQSVSQHCSIGRGSPDPRCFDGMGFTTVNTRFKDHIFKDVIKRFRRKGAFSIGGVRTEDEGDIADGEGEGAASRRKRRGRFRRRRFEDLAPRTSGESMNLPPKALTAPTSPILRRVQSDGVIHGQTPIKSSPEQPQSTGTESQRGRSDSISTFTLEEGYRQDSAMPPRVLRSRSRSFGPSRSQLVASEPLHHVQPDIPESTTPPWPQHSLLQPVITRQEHFILLEDLTGRLKNPSVLDLKMGTRQYGVDATAAKKKSQRKKCDRTTSRTLGVRICGMQVWNTVTQSYATQNKYTGRDIRTEDFQSTLASFFHDGERLLVYHIPPLLQKLYALARIIHRLKGYRFYGCSLLFIYDGDRDAQDAYIRAASENPSSRTKRGESLDRENGRLVEADTTRKTLRRTASEDVLDGPAAKRSGKRKRGEVNIRLVDFAHTITGKEITIVPPEHEDDEQAKSKGYGTIVDPSGRLYARFPPHRPEEPDYGFLFGIKNLSTTLCAIWNEERARRHKRSNIVQLPALSTEGKQIFDEIFGTSHRSGDTSIDPGMLST</sequence>
<comment type="caution">
    <text evidence="6">The sequence shown here is derived from an EMBL/GenBank/DDBJ whole genome shotgun (WGS) entry which is preliminary data.</text>
</comment>
<protein>
    <recommendedName>
        <fullName evidence="4">Kinase</fullName>
        <ecNumber evidence="4">2.7.-.-</ecNumber>
    </recommendedName>
</protein>
<keyword evidence="2 4" id="KW-0808">Transferase</keyword>
<dbReference type="GO" id="GO:0032958">
    <property type="term" value="P:inositol phosphate biosynthetic process"/>
    <property type="evidence" value="ECO:0007669"/>
    <property type="project" value="InterPro"/>
</dbReference>
<comment type="similarity">
    <text evidence="1 4">Belongs to the inositol phosphokinase (IPK) family.</text>
</comment>
<feature type="compositionally biased region" description="Basic and acidic residues" evidence="5">
    <location>
        <begin position="353"/>
        <end position="363"/>
    </location>
</feature>
<dbReference type="GO" id="GO:0000824">
    <property type="term" value="F:inositol-1,4,5,6-tetrakisphosphate 3-kinase activity"/>
    <property type="evidence" value="ECO:0007669"/>
    <property type="project" value="TreeGrafter"/>
</dbReference>
<feature type="compositionally biased region" description="Polar residues" evidence="5">
    <location>
        <begin position="44"/>
        <end position="62"/>
    </location>
</feature>
<feature type="compositionally biased region" description="Polar residues" evidence="5">
    <location>
        <begin position="924"/>
        <end position="951"/>
    </location>
</feature>
<evidence type="ECO:0000256" key="2">
    <source>
        <dbReference type="ARBA" id="ARBA00022679"/>
    </source>
</evidence>
<feature type="region of interest" description="Disordered" evidence="5">
    <location>
        <begin position="232"/>
        <end position="418"/>
    </location>
</feature>
<dbReference type="GO" id="GO:0005634">
    <property type="term" value="C:nucleus"/>
    <property type="evidence" value="ECO:0007669"/>
    <property type="project" value="TreeGrafter"/>
</dbReference>
<evidence type="ECO:0000256" key="1">
    <source>
        <dbReference type="ARBA" id="ARBA00007374"/>
    </source>
</evidence>
<feature type="region of interest" description="Disordered" evidence="5">
    <location>
        <begin position="920"/>
        <end position="978"/>
    </location>
</feature>
<evidence type="ECO:0000313" key="6">
    <source>
        <dbReference type="EMBL" id="CAE6444836.1"/>
    </source>
</evidence>
<feature type="compositionally biased region" description="Polar residues" evidence="5">
    <location>
        <begin position="320"/>
        <end position="331"/>
    </location>
</feature>
<feature type="region of interest" description="Disordered" evidence="5">
    <location>
        <begin position="194"/>
        <end position="216"/>
    </location>
</feature>
<accession>A0A8H3B0E5</accession>
<dbReference type="InterPro" id="IPR005522">
    <property type="entry name" value="IPK"/>
</dbReference>
<proteinExistence type="inferred from homology"/>
<dbReference type="GO" id="GO:0008440">
    <property type="term" value="F:inositol-1,4,5-trisphosphate 3-kinase activity"/>
    <property type="evidence" value="ECO:0007669"/>
    <property type="project" value="TreeGrafter"/>
</dbReference>
<dbReference type="SUPFAM" id="SSF56104">
    <property type="entry name" value="SAICAR synthase-like"/>
    <property type="match status" value="1"/>
</dbReference>
<dbReference type="EMBL" id="CAJMWT010002493">
    <property type="protein sequence ID" value="CAE6444836.1"/>
    <property type="molecule type" value="Genomic_DNA"/>
</dbReference>
<dbReference type="InterPro" id="IPR038286">
    <property type="entry name" value="IPK_sf"/>
</dbReference>
<feature type="region of interest" description="Disordered" evidence="5">
    <location>
        <begin position="749"/>
        <end position="768"/>
    </location>
</feature>